<keyword evidence="6" id="KW-0489">Methyltransferase</keyword>
<feature type="transmembrane region" description="Helical" evidence="5">
    <location>
        <begin position="77"/>
        <end position="93"/>
    </location>
</feature>
<dbReference type="Pfam" id="PF04140">
    <property type="entry name" value="ICMT"/>
    <property type="match status" value="1"/>
</dbReference>
<keyword evidence="4 5" id="KW-0472">Membrane</keyword>
<evidence type="ECO:0000256" key="3">
    <source>
        <dbReference type="ARBA" id="ARBA00022989"/>
    </source>
</evidence>
<feature type="transmembrane region" description="Helical" evidence="5">
    <location>
        <begin position="132"/>
        <end position="162"/>
    </location>
</feature>
<dbReference type="Gene3D" id="1.20.120.1630">
    <property type="match status" value="1"/>
</dbReference>
<evidence type="ECO:0000256" key="5">
    <source>
        <dbReference type="SAM" id="Phobius"/>
    </source>
</evidence>
<gene>
    <name evidence="6" type="ORF">DLD82_08795</name>
</gene>
<dbReference type="AlphaFoldDB" id="A0A2V2N7M8"/>
<keyword evidence="3 5" id="KW-1133">Transmembrane helix</keyword>
<dbReference type="GeneID" id="97607961"/>
<comment type="caution">
    <text evidence="6">The sequence shown here is derived from an EMBL/GenBank/DDBJ whole genome shotgun (WGS) entry which is preliminary data.</text>
</comment>
<dbReference type="GO" id="GO:0016020">
    <property type="term" value="C:membrane"/>
    <property type="evidence" value="ECO:0007669"/>
    <property type="project" value="UniProtKB-SubCell"/>
</dbReference>
<evidence type="ECO:0000313" key="7">
    <source>
        <dbReference type="Proteomes" id="UP000245934"/>
    </source>
</evidence>
<evidence type="ECO:0000256" key="2">
    <source>
        <dbReference type="ARBA" id="ARBA00022692"/>
    </source>
</evidence>
<dbReference type="NCBIfam" id="NF040696">
    <property type="entry name" value="isopcys_mtase"/>
    <property type="match status" value="1"/>
</dbReference>
<protein>
    <submittedName>
        <fullName evidence="6">Isoprenylcysteine carboxylmethyltransferase family protein</fullName>
    </submittedName>
</protein>
<dbReference type="InterPro" id="IPR007269">
    <property type="entry name" value="ICMT_MeTrfase"/>
</dbReference>
<name>A0A2V2N7M8_9EURY</name>
<evidence type="ECO:0000256" key="1">
    <source>
        <dbReference type="ARBA" id="ARBA00004141"/>
    </source>
</evidence>
<keyword evidence="6" id="KW-0808">Transferase</keyword>
<dbReference type="PANTHER" id="PTHR12714">
    <property type="entry name" value="PROTEIN-S ISOPRENYLCYSTEINE O-METHYLTRANSFERASE"/>
    <property type="match status" value="1"/>
</dbReference>
<keyword evidence="7" id="KW-1185">Reference proteome</keyword>
<feature type="transmembrane region" description="Helical" evidence="5">
    <location>
        <begin position="44"/>
        <end position="65"/>
    </location>
</feature>
<dbReference type="InterPro" id="IPR054851">
    <property type="entry name" value="Isoprenylcys_mtase"/>
</dbReference>
<dbReference type="RefSeq" id="WP_109940754.1">
    <property type="nucleotide sequence ID" value="NZ_CP176366.1"/>
</dbReference>
<dbReference type="GO" id="GO:0004671">
    <property type="term" value="F:protein C-terminal S-isoprenylcysteine carboxyl O-methyltransferase activity"/>
    <property type="evidence" value="ECO:0007669"/>
    <property type="project" value="InterPro"/>
</dbReference>
<keyword evidence="2 5" id="KW-0812">Transmembrane</keyword>
<feature type="transmembrane region" description="Helical" evidence="5">
    <location>
        <begin position="6"/>
        <end position="24"/>
    </location>
</feature>
<sequence>MIENIWTLSFFILFMVWFLVRAYYGKKAKSNQVKEKVRPGFETLLVGLNFIGMMILPLVALFTPYLDSFSMHVPDEVRLLFLIIGFFNVWLFAKIHADLGSNWSPILEIKDNHTLVTKGIYQKIRHPMYAHLWLWVIGQGFILDNWVVLVFGVAAWGLLYYLRVPKEEEMLTNRFGDAYKDYMRKTGRVIPKIW</sequence>
<dbReference type="Proteomes" id="UP000245934">
    <property type="component" value="Unassembled WGS sequence"/>
</dbReference>
<dbReference type="PANTHER" id="PTHR12714:SF9">
    <property type="entry name" value="PROTEIN-S-ISOPRENYLCYSTEINE O-METHYLTRANSFERASE"/>
    <property type="match status" value="1"/>
</dbReference>
<accession>A0A2V2N7M8</accession>
<organism evidence="6 7">
    <name type="scientific">Methanospirillum stamsii</name>
    <dbReference type="NCBI Taxonomy" id="1277351"/>
    <lineage>
        <taxon>Archaea</taxon>
        <taxon>Methanobacteriati</taxon>
        <taxon>Methanobacteriota</taxon>
        <taxon>Stenosarchaea group</taxon>
        <taxon>Methanomicrobia</taxon>
        <taxon>Methanomicrobiales</taxon>
        <taxon>Methanospirillaceae</taxon>
        <taxon>Methanospirillum</taxon>
    </lineage>
</organism>
<reference evidence="6 7" key="1">
    <citation type="submission" date="2018-05" db="EMBL/GenBank/DDBJ databases">
        <title>Draft genome of Methanospirillum stamsii Pt1.</title>
        <authorList>
            <person name="Dueholm M.S."/>
            <person name="Nielsen P.H."/>
            <person name="Bakmann L.F."/>
            <person name="Otzen D.E."/>
        </authorList>
    </citation>
    <scope>NUCLEOTIDE SEQUENCE [LARGE SCALE GENOMIC DNA]</scope>
    <source>
        <strain evidence="6 7">Pt1</strain>
    </source>
</reference>
<dbReference type="GO" id="GO:0032259">
    <property type="term" value="P:methylation"/>
    <property type="evidence" value="ECO:0007669"/>
    <property type="project" value="UniProtKB-KW"/>
</dbReference>
<dbReference type="OrthoDB" id="148346at2157"/>
<dbReference type="EMBL" id="QGMZ01000017">
    <property type="protein sequence ID" value="PWR74535.1"/>
    <property type="molecule type" value="Genomic_DNA"/>
</dbReference>
<comment type="subcellular location">
    <subcellularLocation>
        <location evidence="1">Membrane</location>
        <topology evidence="1">Multi-pass membrane protein</topology>
    </subcellularLocation>
</comment>
<evidence type="ECO:0000313" key="6">
    <source>
        <dbReference type="EMBL" id="PWR74535.1"/>
    </source>
</evidence>
<proteinExistence type="predicted"/>
<evidence type="ECO:0000256" key="4">
    <source>
        <dbReference type="ARBA" id="ARBA00023136"/>
    </source>
</evidence>